<dbReference type="InterPro" id="IPR006311">
    <property type="entry name" value="TAT_signal"/>
</dbReference>
<dbReference type="EC" id="3.1.1.-" evidence="3"/>
<dbReference type="Proteomes" id="UP001217500">
    <property type="component" value="Chromosome"/>
</dbReference>
<keyword evidence="2 3" id="KW-0378">Hydrolase</keyword>
<dbReference type="PANTHER" id="PTHR11559">
    <property type="entry name" value="CARBOXYLESTERASE"/>
    <property type="match status" value="1"/>
</dbReference>
<dbReference type="InterPro" id="IPR002018">
    <property type="entry name" value="CarbesteraseB"/>
</dbReference>
<dbReference type="GO" id="GO:0016787">
    <property type="term" value="F:hydrolase activity"/>
    <property type="evidence" value="ECO:0007669"/>
    <property type="project" value="UniProtKB-KW"/>
</dbReference>
<dbReference type="EMBL" id="CP116805">
    <property type="protein sequence ID" value="WCL53445.1"/>
    <property type="molecule type" value="Genomic_DNA"/>
</dbReference>
<evidence type="ECO:0000313" key="5">
    <source>
        <dbReference type="EMBL" id="WCL53445.1"/>
    </source>
</evidence>
<dbReference type="InterPro" id="IPR019826">
    <property type="entry name" value="Carboxylesterase_B_AS"/>
</dbReference>
<protein>
    <recommendedName>
        <fullName evidence="3">Carboxylic ester hydrolase</fullName>
        <ecNumber evidence="3">3.1.1.-</ecNumber>
    </recommendedName>
</protein>
<evidence type="ECO:0000256" key="3">
    <source>
        <dbReference type="RuleBase" id="RU361235"/>
    </source>
</evidence>
<sequence>MTKHSDHTSNDRVGRRAFLKGAAVLAGAAAGAASGIGGVTAAEPACGKARAGRDRLVAKTGAAVVETQYGRVGGYIRNGIFTFKGMPYGASTGGENRFRAPEKPQPWAGVRSSLHYGLIAPQDKGMGRFHDESAFIFQWNDSVAGEDCLRVNVWSPGVRDSVRRPVLVWLHGGGFVAGSGHDLPAFDGENLARRGDVVVVTLNHRLNLLGYLDLSGYGDRYARSGNVGMLDIVAALEWVRDNIAEFGGDPGRVTIFGQSGGGAKVSALMGIPVAKGLFHRAVVQSGSFTNAISQDMSRRLADLVVAELGLNRQTVDELQTMPYDHVRLACDAVMQRENEPFPGYVDVRQFARNLNFAPVMDGSIIPSAPFAPKAPGISADVPMMIGTTLNEFINGVMTPADEGMDKAGLTAKAEAMFPGQGSRIVKAFAARTPEASPFDLWSRIATSPVRQAAIDQAASKAALGGAPAYLYSFNWQTPVLDGRPRAFHCLDIPFVFANTERCDTMTGGGPRAKALSDRMADAWIAFARTGNPNHAGIPNWKPYEAADEPCMIWDDEPKLAFAPDKDELRSIKR</sequence>
<dbReference type="AlphaFoldDB" id="A0AAF0BLH5"/>
<keyword evidence="6" id="KW-1185">Reference proteome</keyword>
<evidence type="ECO:0000256" key="1">
    <source>
        <dbReference type="ARBA" id="ARBA00005964"/>
    </source>
</evidence>
<dbReference type="SUPFAM" id="SSF53474">
    <property type="entry name" value="alpha/beta-Hydrolases"/>
    <property type="match status" value="1"/>
</dbReference>
<reference evidence="5" key="1">
    <citation type="submission" date="2023-01" db="EMBL/GenBank/DDBJ databases">
        <title>The genome sequence of Kordiimonadaceae bacterium 6D33.</title>
        <authorList>
            <person name="Liu Y."/>
        </authorList>
    </citation>
    <scope>NUCLEOTIDE SEQUENCE</scope>
    <source>
        <strain evidence="5">6D33</strain>
    </source>
</reference>
<evidence type="ECO:0000259" key="4">
    <source>
        <dbReference type="Pfam" id="PF00135"/>
    </source>
</evidence>
<dbReference type="PROSITE" id="PS00122">
    <property type="entry name" value="CARBOXYLESTERASE_B_1"/>
    <property type="match status" value="1"/>
</dbReference>
<evidence type="ECO:0000313" key="6">
    <source>
        <dbReference type="Proteomes" id="UP001217500"/>
    </source>
</evidence>
<dbReference type="Pfam" id="PF00135">
    <property type="entry name" value="COesterase"/>
    <property type="match status" value="1"/>
</dbReference>
<dbReference type="Gene3D" id="3.40.50.1820">
    <property type="entry name" value="alpha/beta hydrolase"/>
    <property type="match status" value="1"/>
</dbReference>
<dbReference type="InterPro" id="IPR050309">
    <property type="entry name" value="Type-B_Carboxylest/Lipase"/>
</dbReference>
<accession>A0AAF0BLH5</accession>
<name>A0AAF0BLH5_9PROT</name>
<dbReference type="KEGG" id="gso:PH603_12940"/>
<dbReference type="PROSITE" id="PS51318">
    <property type="entry name" value="TAT"/>
    <property type="match status" value="1"/>
</dbReference>
<proteinExistence type="inferred from homology"/>
<gene>
    <name evidence="5" type="ORF">PH603_12940</name>
</gene>
<evidence type="ECO:0000256" key="2">
    <source>
        <dbReference type="ARBA" id="ARBA00022801"/>
    </source>
</evidence>
<comment type="similarity">
    <text evidence="1 3">Belongs to the type-B carboxylesterase/lipase family.</text>
</comment>
<dbReference type="InterPro" id="IPR029058">
    <property type="entry name" value="AB_hydrolase_fold"/>
</dbReference>
<organism evidence="5 6">
    <name type="scientific">Gimibacter soli</name>
    <dbReference type="NCBI Taxonomy" id="3024400"/>
    <lineage>
        <taxon>Bacteria</taxon>
        <taxon>Pseudomonadati</taxon>
        <taxon>Pseudomonadota</taxon>
        <taxon>Alphaproteobacteria</taxon>
        <taxon>Kordiimonadales</taxon>
        <taxon>Temperatibacteraceae</taxon>
        <taxon>Gimibacter</taxon>
    </lineage>
</organism>
<feature type="domain" description="Carboxylesterase type B" evidence="4">
    <location>
        <begin position="63"/>
        <end position="558"/>
    </location>
</feature>
<dbReference type="RefSeq" id="WP_289502957.1">
    <property type="nucleotide sequence ID" value="NZ_CP116805.1"/>
</dbReference>